<sequence>MSKIYQYKPAVKATLYKRMKLIRVVQRQLRGSCLVANSDGSRGEDESIASSGVNMILKTGSQSSHLDHDTLATAVAHSKRHWHKGLSRTVWKEEKQHKLNLEDLGNASTKKLVERFSSPASFPFQRIHSESEVGIGAYVGNHQGFIGAAKHKASDFQVDEIDVEGKVVELTDLTVPEFPDFSKEDIYHGRPWYTHFVIQKCMIDTYSIARALHKELKIPMHVIYSAGLKDRRGITTQRMCVRGHYPQQIVKALGAIKKSFVSVKVGNFSHSPYPLVVGSLSGNNFRITLRDVQAPKGVISRAVDSVVQNGFLNYFGLQRFGSGVIPSNVLGWCILSEKWQTLVDLVMKNELFGDSRDVVKGRRIWLETRDPSKVYQSIEDKHGDIAKMMQHLMLHPGDYENALKCMNHRLLTLWVMGYQSYIWNMIVTRRVHEFGLKPIEGDLVLVDKKAFYRRERLHEGLLAGASTEGLGKREDDIRHLVRPLSRAEASETPIEDVVLPVPGHGVAFPENEISLWYRRLLTRDGFSPEDFHLPWFASRGIYRQLLVKPCDFQWHLVHYNHMYEKLPPKNTPPFSESDPTYHIGGGKDQFQGLLLAFSLPAGCYATELIRELLKQSSGVHNHHSLCVNESVCICDWYRAMPSQQIFFGIYIPPQNVEGKENDNSMGVERVLTNREEALKIAKKHPGARFKAFSVQEDAIHFAQQGFSVRKDAGTAATDNANCEKPLPFKAPKPQDMTRLKKMIEAGEVDTFMQTVWDNPHVQQSGPYTEQLCGCLVPYTPGDKQIKNIWYNALHVGAIAKQAKLCQVLLDTIEDPEFTARLYPDDSPSAHRSRISFLMDLYLNTPDRAGNETPLHFAAKLGAVEVVRILVSYRMCDRERKNKHGETPRDIICSRCSDANPSTKKKIHQLLAEQYFIPLLGSDDTMPLKLLKPWSPDRHGSRPSALPLDQDLLPSGSPHKSQYQVNAYVGPLSSNEADALFKELKQSSSPRSNKRPGAYHDLKARGRAMAREHHVPWKEYWGFLGGFYDLSSDDGLQKLNEHLKNVSRSLTEPRKMVNMKRKRVMQGGSLAEESGSPRLVQVATPFSASLRKDGNVKIPEDSMTLDHSDRISKSARNLALVLTRAALDAHTEMSESLYSPISRESKLPIAMHVKMAQSTAEWIAEDDKMDVVGLLRDLLKRFDQRPNFYMDSSDDDDDDKAQSMLEPVRVGRGGASSWREPQQGKMRTSRLSKDSACILSQIQARLLQEVPLKTCECISNGNRPFQQWNARRLWPVEDKSESVAESEPEDEDVWVTPPSSPEDERPVTPDNSMEFFIHGEVPSRTDVEALAAISYLDSIQLAELYPYVFHWKTVMESLDPNELHRLERTPRRVAFTSSTASIAAPSTSVGFHLKQPLRAASC</sequence>
<dbReference type="GO" id="GO:0008033">
    <property type="term" value="P:tRNA processing"/>
    <property type="evidence" value="ECO:0007669"/>
    <property type="project" value="UniProtKB-KW"/>
</dbReference>
<dbReference type="Gene3D" id="3.30.2350.20">
    <property type="entry name" value="TruD, catalytic domain"/>
    <property type="match status" value="2"/>
</dbReference>
<evidence type="ECO:0000259" key="7">
    <source>
        <dbReference type="PROSITE" id="PS50984"/>
    </source>
</evidence>
<dbReference type="CDD" id="cd02576">
    <property type="entry name" value="PseudoU_synth_ScPUS7"/>
    <property type="match status" value="1"/>
</dbReference>
<evidence type="ECO:0000256" key="4">
    <source>
        <dbReference type="ARBA" id="ARBA00023235"/>
    </source>
</evidence>
<protein>
    <recommendedName>
        <fullName evidence="7">TRUD domain-containing protein</fullName>
    </recommendedName>
</protein>
<dbReference type="PANTHER" id="PTHR13326:SF21">
    <property type="entry name" value="PSEUDOURIDYLATE SYNTHASE PUS7L"/>
    <property type="match status" value="1"/>
</dbReference>
<evidence type="ECO:0000256" key="3">
    <source>
        <dbReference type="ARBA" id="ARBA00022618"/>
    </source>
</evidence>
<proteinExistence type="inferred from homology"/>
<dbReference type="Pfam" id="PF01142">
    <property type="entry name" value="TruD"/>
    <property type="match status" value="1"/>
</dbReference>
<keyword evidence="3" id="KW-0131">Cell cycle</keyword>
<dbReference type="InterPro" id="IPR011760">
    <property type="entry name" value="PsdUridine_synth_TruD_insert"/>
</dbReference>
<dbReference type="GO" id="GO:0005634">
    <property type="term" value="C:nucleus"/>
    <property type="evidence" value="ECO:0007669"/>
    <property type="project" value="TreeGrafter"/>
</dbReference>
<feature type="region of interest" description="Disordered" evidence="6">
    <location>
        <begin position="933"/>
        <end position="959"/>
    </location>
</feature>
<gene>
    <name evidence="8" type="ORF">DSTB1V02_LOCUS3669</name>
</gene>
<dbReference type="OrthoDB" id="7446186at2759"/>
<dbReference type="GO" id="GO:0001522">
    <property type="term" value="P:pseudouridine synthesis"/>
    <property type="evidence" value="ECO:0007669"/>
    <property type="project" value="InterPro"/>
</dbReference>
<dbReference type="Proteomes" id="UP000677054">
    <property type="component" value="Unassembled WGS sequence"/>
</dbReference>
<keyword evidence="4" id="KW-0413">Isomerase</keyword>
<dbReference type="InterPro" id="IPR036770">
    <property type="entry name" value="Ankyrin_rpt-contain_sf"/>
</dbReference>
<evidence type="ECO:0000313" key="9">
    <source>
        <dbReference type="Proteomes" id="UP000677054"/>
    </source>
</evidence>
<feature type="domain" description="TRUD" evidence="7">
    <location>
        <begin position="310"/>
        <end position="548"/>
    </location>
</feature>
<organism evidence="8">
    <name type="scientific">Darwinula stevensoni</name>
    <dbReference type="NCBI Taxonomy" id="69355"/>
    <lineage>
        <taxon>Eukaryota</taxon>
        <taxon>Metazoa</taxon>
        <taxon>Ecdysozoa</taxon>
        <taxon>Arthropoda</taxon>
        <taxon>Crustacea</taxon>
        <taxon>Oligostraca</taxon>
        <taxon>Ostracoda</taxon>
        <taxon>Podocopa</taxon>
        <taxon>Podocopida</taxon>
        <taxon>Darwinulocopina</taxon>
        <taxon>Darwinuloidea</taxon>
        <taxon>Darwinulidae</taxon>
        <taxon>Darwinula</taxon>
    </lineage>
</organism>
<dbReference type="InterPro" id="IPR002110">
    <property type="entry name" value="Ankyrin_rpt"/>
</dbReference>
<comment type="similarity">
    <text evidence="2">Belongs to the pseudouridine synthase TruD family.</text>
</comment>
<feature type="repeat" description="ANK" evidence="5">
    <location>
        <begin position="849"/>
        <end position="871"/>
    </location>
</feature>
<feature type="region of interest" description="Disordered" evidence="6">
    <location>
        <begin position="1206"/>
        <end position="1228"/>
    </location>
</feature>
<keyword evidence="5" id="KW-0040">ANK repeat</keyword>
<dbReference type="Pfam" id="PF24567">
    <property type="entry name" value="ANKLE2_3rd"/>
    <property type="match status" value="1"/>
</dbReference>
<feature type="compositionally biased region" description="Acidic residues" evidence="6">
    <location>
        <begin position="1283"/>
        <end position="1292"/>
    </location>
</feature>
<keyword evidence="3" id="KW-0132">Cell division</keyword>
<dbReference type="PANTHER" id="PTHR13326">
    <property type="entry name" value="TRNA PSEUDOURIDINE SYNTHASE D"/>
    <property type="match status" value="1"/>
</dbReference>
<dbReference type="InterPro" id="IPR020103">
    <property type="entry name" value="PsdUridine_synth_cat_dom_sf"/>
</dbReference>
<name>A0A7R8X6J2_9CRUS</name>
<dbReference type="InterPro" id="IPR042214">
    <property type="entry name" value="TruD_catalytic"/>
</dbReference>
<feature type="region of interest" description="Disordered" evidence="6">
    <location>
        <begin position="1278"/>
        <end position="1306"/>
    </location>
</feature>
<dbReference type="Pfam" id="PF00023">
    <property type="entry name" value="Ank"/>
    <property type="match status" value="1"/>
</dbReference>
<dbReference type="EMBL" id="LR900007">
    <property type="protein sequence ID" value="CAD7243756.1"/>
    <property type="molecule type" value="Genomic_DNA"/>
</dbReference>
<keyword evidence="9" id="KW-1185">Reference proteome</keyword>
<dbReference type="PROSITE" id="PS50297">
    <property type="entry name" value="ANK_REP_REGION"/>
    <property type="match status" value="1"/>
</dbReference>
<comment type="similarity">
    <text evidence="1">Belongs to the ANKLE2 family.</text>
</comment>
<dbReference type="InterPro" id="IPR056237">
    <property type="entry name" value="ANKLE2_3rd"/>
</dbReference>
<reference evidence="8" key="1">
    <citation type="submission" date="2020-11" db="EMBL/GenBank/DDBJ databases">
        <authorList>
            <person name="Tran Van P."/>
        </authorList>
    </citation>
    <scope>NUCLEOTIDE SEQUENCE</scope>
</reference>
<dbReference type="SUPFAM" id="SSF48403">
    <property type="entry name" value="Ankyrin repeat"/>
    <property type="match status" value="1"/>
</dbReference>
<dbReference type="SUPFAM" id="SSF55120">
    <property type="entry name" value="Pseudouridine synthase"/>
    <property type="match status" value="1"/>
</dbReference>
<evidence type="ECO:0000256" key="6">
    <source>
        <dbReference type="SAM" id="MobiDB-lite"/>
    </source>
</evidence>
<evidence type="ECO:0000256" key="5">
    <source>
        <dbReference type="PROSITE-ProRule" id="PRU00023"/>
    </source>
</evidence>
<evidence type="ECO:0000256" key="1">
    <source>
        <dbReference type="ARBA" id="ARBA00007597"/>
    </source>
</evidence>
<dbReference type="EMBL" id="CAJPEV010000490">
    <property type="protein sequence ID" value="CAG0885815.1"/>
    <property type="molecule type" value="Genomic_DNA"/>
</dbReference>
<dbReference type="GO" id="GO:0009982">
    <property type="term" value="F:pseudouridine synthase activity"/>
    <property type="evidence" value="ECO:0007669"/>
    <property type="project" value="InterPro"/>
</dbReference>
<dbReference type="GO" id="GO:0003723">
    <property type="term" value="F:RNA binding"/>
    <property type="evidence" value="ECO:0007669"/>
    <property type="project" value="InterPro"/>
</dbReference>
<evidence type="ECO:0000313" key="8">
    <source>
        <dbReference type="EMBL" id="CAD7243756.1"/>
    </source>
</evidence>
<accession>A0A7R8X6J2</accession>
<dbReference type="InterPro" id="IPR001656">
    <property type="entry name" value="PsdUridine_synth_TruD"/>
</dbReference>
<evidence type="ECO:0000256" key="2">
    <source>
        <dbReference type="ARBA" id="ARBA00007953"/>
    </source>
</evidence>
<dbReference type="PROSITE" id="PS50088">
    <property type="entry name" value="ANK_REPEAT"/>
    <property type="match status" value="1"/>
</dbReference>
<dbReference type="PROSITE" id="PS50984">
    <property type="entry name" value="TRUD"/>
    <property type="match status" value="1"/>
</dbReference>
<dbReference type="GO" id="GO:0051301">
    <property type="term" value="P:cell division"/>
    <property type="evidence" value="ECO:0007669"/>
    <property type="project" value="UniProtKB-KW"/>
</dbReference>
<dbReference type="Gene3D" id="1.25.40.20">
    <property type="entry name" value="Ankyrin repeat-containing domain"/>
    <property type="match status" value="1"/>
</dbReference>